<evidence type="ECO:0000313" key="2">
    <source>
        <dbReference type="EMBL" id="QNA45646.1"/>
    </source>
</evidence>
<dbReference type="Proteomes" id="UP000515344">
    <property type="component" value="Chromosome"/>
</dbReference>
<dbReference type="AlphaFoldDB" id="A0A7G5XJJ3"/>
<name>A0A7G5XJJ3_9BACT</name>
<dbReference type="RefSeq" id="WP_182804883.1">
    <property type="nucleotide sequence ID" value="NZ_CP060007.1"/>
</dbReference>
<sequence>MLLQQTWSSNFTNTDAMVEFGPLPMIPDVPNIPDFPQEEELLLTQPRELMEQQLELQEKLMKELKEKTDRIKTD</sequence>
<gene>
    <name evidence="2" type="ORF">H4075_05440</name>
</gene>
<feature type="coiled-coil region" evidence="1">
    <location>
        <begin position="47"/>
        <end position="74"/>
    </location>
</feature>
<protein>
    <submittedName>
        <fullName evidence="2">Uncharacterized protein</fullName>
    </submittedName>
</protein>
<dbReference type="KEGG" id="lacs:H4075_05440"/>
<dbReference type="EMBL" id="CP060007">
    <property type="protein sequence ID" value="QNA45646.1"/>
    <property type="molecule type" value="Genomic_DNA"/>
</dbReference>
<keyword evidence="3" id="KW-1185">Reference proteome</keyword>
<reference evidence="3" key="1">
    <citation type="submission" date="2020-08" db="EMBL/GenBank/DDBJ databases">
        <title>Lacibacter sp. S13-6-6 genome sequencing.</title>
        <authorList>
            <person name="Jin L."/>
        </authorList>
    </citation>
    <scope>NUCLEOTIDE SEQUENCE [LARGE SCALE GENOMIC DNA]</scope>
    <source>
        <strain evidence="3">S13-6-6</strain>
    </source>
</reference>
<keyword evidence="1" id="KW-0175">Coiled coil</keyword>
<accession>A0A7G5XJJ3</accession>
<evidence type="ECO:0000256" key="1">
    <source>
        <dbReference type="SAM" id="Coils"/>
    </source>
</evidence>
<proteinExistence type="predicted"/>
<evidence type="ECO:0000313" key="3">
    <source>
        <dbReference type="Proteomes" id="UP000515344"/>
    </source>
</evidence>
<organism evidence="2 3">
    <name type="scientific">Lacibacter sediminis</name>
    <dbReference type="NCBI Taxonomy" id="2760713"/>
    <lineage>
        <taxon>Bacteria</taxon>
        <taxon>Pseudomonadati</taxon>
        <taxon>Bacteroidota</taxon>
        <taxon>Chitinophagia</taxon>
        <taxon>Chitinophagales</taxon>
        <taxon>Chitinophagaceae</taxon>
        <taxon>Lacibacter</taxon>
    </lineage>
</organism>